<dbReference type="Gene3D" id="3.40.50.12780">
    <property type="entry name" value="N-terminal domain of ligase-like"/>
    <property type="match status" value="1"/>
</dbReference>
<keyword evidence="2" id="KW-0436">Ligase</keyword>
<proteinExistence type="inferred from homology"/>
<dbReference type="GO" id="GO:0006631">
    <property type="term" value="P:fatty acid metabolic process"/>
    <property type="evidence" value="ECO:0007669"/>
    <property type="project" value="TreeGrafter"/>
</dbReference>
<dbReference type="EMBL" id="QNTT01000033">
    <property type="protein sequence ID" value="RBA33641.1"/>
    <property type="molecule type" value="Genomic_DNA"/>
</dbReference>
<accession>A0A365P8L4</accession>
<evidence type="ECO:0000256" key="1">
    <source>
        <dbReference type="ARBA" id="ARBA00006432"/>
    </source>
</evidence>
<comment type="similarity">
    <text evidence="1">Belongs to the ATP-dependent AMP-binding enzyme family.</text>
</comment>
<comment type="caution">
    <text evidence="6">The sequence shown here is derived from an EMBL/GenBank/DDBJ whole genome shotgun (WGS) entry which is preliminary data.</text>
</comment>
<dbReference type="InterPro" id="IPR045851">
    <property type="entry name" value="AMP-bd_C_sf"/>
</dbReference>
<dbReference type="GO" id="GO:0031956">
    <property type="term" value="F:medium-chain fatty acid-CoA ligase activity"/>
    <property type="evidence" value="ECO:0007669"/>
    <property type="project" value="TreeGrafter"/>
</dbReference>
<gene>
    <name evidence="6" type="ORF">DQ226_12235</name>
</gene>
<feature type="domain" description="AMP-binding enzyme C-terminal" evidence="5">
    <location>
        <begin position="419"/>
        <end position="494"/>
    </location>
</feature>
<dbReference type="PANTHER" id="PTHR43201:SF5">
    <property type="entry name" value="MEDIUM-CHAIN ACYL-COA LIGASE ACSF2, MITOCHONDRIAL"/>
    <property type="match status" value="1"/>
</dbReference>
<dbReference type="InterPro" id="IPR042099">
    <property type="entry name" value="ANL_N_sf"/>
</dbReference>
<organism evidence="6 7">
    <name type="scientific">Dietzia maris</name>
    <dbReference type="NCBI Taxonomy" id="37915"/>
    <lineage>
        <taxon>Bacteria</taxon>
        <taxon>Bacillati</taxon>
        <taxon>Actinomycetota</taxon>
        <taxon>Actinomycetes</taxon>
        <taxon>Mycobacteriales</taxon>
        <taxon>Dietziaceae</taxon>
        <taxon>Dietzia</taxon>
    </lineage>
</organism>
<name>A0A365P8L4_9ACTN</name>
<dbReference type="InterPro" id="IPR025110">
    <property type="entry name" value="AMP-bd_C"/>
</dbReference>
<dbReference type="Pfam" id="PF13193">
    <property type="entry name" value="AMP-binding_C"/>
    <property type="match status" value="1"/>
</dbReference>
<dbReference type="PROSITE" id="PS00455">
    <property type="entry name" value="AMP_BINDING"/>
    <property type="match status" value="1"/>
</dbReference>
<evidence type="ECO:0000259" key="5">
    <source>
        <dbReference type="Pfam" id="PF13193"/>
    </source>
</evidence>
<evidence type="ECO:0000256" key="2">
    <source>
        <dbReference type="ARBA" id="ARBA00022598"/>
    </source>
</evidence>
<evidence type="ECO:0000259" key="4">
    <source>
        <dbReference type="Pfam" id="PF00501"/>
    </source>
</evidence>
<dbReference type="InterPro" id="IPR020845">
    <property type="entry name" value="AMP-binding_CS"/>
</dbReference>
<dbReference type="Pfam" id="PF00501">
    <property type="entry name" value="AMP-binding"/>
    <property type="match status" value="1"/>
</dbReference>
<dbReference type="InterPro" id="IPR000873">
    <property type="entry name" value="AMP-dep_synth/lig_dom"/>
</dbReference>
<feature type="domain" description="AMP-dependent synthetase/ligase" evidence="4">
    <location>
        <begin position="32"/>
        <end position="369"/>
    </location>
</feature>
<sequence length="506" mass="54183">MCGPPDLRSVRDHTGRRRGVDVQPGYLPRTLAERFGDAPSIRDDATRMSFRELDRAVTSVAAQFSEHGVTSGDVIAVMLPNRSELVISIFAAWYLGAAATPINPNFTHDEADHQINDADAVLVVNSTADSPSGGRPAISVDDLRTSGNGAQLDPVDLADDDLALVIYTSGSTGRPKGVMLTHANATAMSRTMADTMRMTAEDHCLLVLPLFHVNALMVSLLAPLQVGAQLTIMGGFDAQKFYDTVENLRPTYFSAVPTIYALLLTRAEGRQPDMSSLRFAVCGAAPATRELLAAAEEFFDVPILEGYGLTEATCASAVNPIDGPRKPGTVGPALPGQRIRIVDDLLRDVPTGQTGEVLITGAVVMAGYLNMPEATAQTIVDGWVRTGDVGRLDEDGYLSIVDRLKDMIIRGGENLYPKEIENAIGSLPGALEVTVVGRRDDVLGEVPVAFVVPYPDVELTPDAVIAHCRDRLTRVKVPVEVTITAALPKNPVGKIDKPRLRTSLVA</sequence>
<dbReference type="PANTHER" id="PTHR43201">
    <property type="entry name" value="ACYL-COA SYNTHETASE"/>
    <property type="match status" value="1"/>
</dbReference>
<dbReference type="AlphaFoldDB" id="A0A365P8L4"/>
<evidence type="ECO:0000313" key="7">
    <source>
        <dbReference type="Proteomes" id="UP000252187"/>
    </source>
</evidence>
<evidence type="ECO:0000313" key="6">
    <source>
        <dbReference type="EMBL" id="RBA33641.1"/>
    </source>
</evidence>
<dbReference type="Proteomes" id="UP000252187">
    <property type="component" value="Unassembled WGS sequence"/>
</dbReference>
<dbReference type="Gene3D" id="3.30.300.30">
    <property type="match status" value="1"/>
</dbReference>
<dbReference type="InterPro" id="IPR020459">
    <property type="entry name" value="AMP-binding"/>
</dbReference>
<dbReference type="PRINTS" id="PR00154">
    <property type="entry name" value="AMPBINDING"/>
</dbReference>
<evidence type="ECO:0000256" key="3">
    <source>
        <dbReference type="SAM" id="MobiDB-lite"/>
    </source>
</evidence>
<reference evidence="6 7" key="1">
    <citation type="submission" date="2018-06" db="EMBL/GenBank/DDBJ databases">
        <title>Whole genome sequencing of four bacterial strains from South Shetland trench revealing bio-synthetic gene clusters.</title>
        <authorList>
            <person name="Abdel-Mageed W.M."/>
            <person name="Lehri B."/>
            <person name="Jarmusch S.A."/>
            <person name="Miranda K."/>
            <person name="Goodfellow M."/>
            <person name="Jaspars M."/>
            <person name="Karlyshev A.V."/>
        </authorList>
    </citation>
    <scope>NUCLEOTIDE SEQUENCE [LARGE SCALE GENOMIC DNA]</scope>
    <source>
        <strain evidence="6 7">SST1</strain>
    </source>
</reference>
<feature type="region of interest" description="Disordered" evidence="3">
    <location>
        <begin position="1"/>
        <end position="21"/>
    </location>
</feature>
<protein>
    <submittedName>
        <fullName evidence="6">AMP-dependent synthetase</fullName>
    </submittedName>
</protein>
<dbReference type="SUPFAM" id="SSF56801">
    <property type="entry name" value="Acetyl-CoA synthetase-like"/>
    <property type="match status" value="1"/>
</dbReference>